<dbReference type="InterPro" id="IPR036188">
    <property type="entry name" value="FAD/NAD-bd_sf"/>
</dbReference>
<dbReference type="EMBL" id="SOIJ01000112">
    <property type="protein sequence ID" value="TET93389.1"/>
    <property type="molecule type" value="Genomic_DNA"/>
</dbReference>
<comment type="similarity">
    <text evidence="5">Belongs to the L2HGDH family.</text>
</comment>
<comment type="caution">
    <text evidence="7">The sequence shown here is derived from an EMBL/GenBank/DDBJ whole genome shotgun (WGS) entry which is preliminary data.</text>
</comment>
<evidence type="ECO:0000313" key="7">
    <source>
        <dbReference type="EMBL" id="TET93389.1"/>
    </source>
</evidence>
<keyword evidence="2" id="KW-0285">Flavoprotein</keyword>
<dbReference type="SUPFAM" id="SSF51905">
    <property type="entry name" value="FAD/NAD(P)-binding domain"/>
    <property type="match status" value="1"/>
</dbReference>
<dbReference type="Gene3D" id="3.50.50.60">
    <property type="entry name" value="FAD/NAD(P)-binding domain"/>
    <property type="match status" value="1"/>
</dbReference>
<evidence type="ECO:0000256" key="2">
    <source>
        <dbReference type="ARBA" id="ARBA00022630"/>
    </source>
</evidence>
<proteinExistence type="inferred from homology"/>
<sequence>MADIDITIIGAGIVGLAIAKELSEKYESIVVVERHSSFGQEASSRNSEVIHSGIHYPPGSLKANLCVEGNRMLYDICEKNGIGYEKLGKFTVATDEEEIGILEDLKQRGEENGVDGLVLYEPTEIKKIEPCVRAKLAIYSPSSGIIDSHGLMKHFADATKSKGALVVYNSEVTDIKKENFGFKFKVKNSDGATEDFTTKILINSGGLDSDKIAEMAGIDMDETGYRLHFCKGDYFSWNKKSLNHLIYPVPEKFSIGIHAGLDLNHDIKFGPNAYFVNKIDYGVESEKEEFYNSIRKYLPTIDINDLSPAMSGIRPKLQTQDEDFRDFVICHESERGLAGLINLVGIESPGLTAAPAIAKYLSETVDTVYNNL</sequence>
<name>A0A523YPN0_UNCAE</name>
<evidence type="ECO:0000256" key="4">
    <source>
        <dbReference type="ARBA" id="ARBA00023002"/>
    </source>
</evidence>
<evidence type="ECO:0000313" key="8">
    <source>
        <dbReference type="Proteomes" id="UP000316925"/>
    </source>
</evidence>
<dbReference type="PANTHER" id="PTHR43104:SF4">
    <property type="entry name" value="L-2-HYDROXYGLUTARATE DEHYDROGENASE, MITOCHONDRIAL"/>
    <property type="match status" value="1"/>
</dbReference>
<evidence type="ECO:0000256" key="5">
    <source>
        <dbReference type="ARBA" id="ARBA00037941"/>
    </source>
</evidence>
<dbReference type="PANTHER" id="PTHR43104">
    <property type="entry name" value="L-2-HYDROXYGLUTARATE DEHYDROGENASE, MITOCHONDRIAL"/>
    <property type="match status" value="1"/>
</dbReference>
<dbReference type="Proteomes" id="UP000316925">
    <property type="component" value="Unassembled WGS sequence"/>
</dbReference>
<evidence type="ECO:0000256" key="1">
    <source>
        <dbReference type="ARBA" id="ARBA00001974"/>
    </source>
</evidence>
<evidence type="ECO:0000259" key="6">
    <source>
        <dbReference type="Pfam" id="PF01266"/>
    </source>
</evidence>
<feature type="domain" description="FAD dependent oxidoreductase" evidence="6">
    <location>
        <begin position="5"/>
        <end position="363"/>
    </location>
</feature>
<protein>
    <submittedName>
        <fullName evidence="7">NAD(P)/FAD-dependent oxidoreductase</fullName>
    </submittedName>
</protein>
<dbReference type="Pfam" id="PF01266">
    <property type="entry name" value="DAO"/>
    <property type="match status" value="1"/>
</dbReference>
<keyword evidence="4" id="KW-0560">Oxidoreductase</keyword>
<keyword evidence="3" id="KW-0274">FAD</keyword>
<reference evidence="7 8" key="1">
    <citation type="submission" date="2019-03" db="EMBL/GenBank/DDBJ databases">
        <title>Metabolic potential of uncultured bacteria and archaea associated with petroleum seepage in deep-sea sediments.</title>
        <authorList>
            <person name="Dong X."/>
            <person name="Hubert C."/>
        </authorList>
    </citation>
    <scope>NUCLEOTIDE SEQUENCE [LARGE SCALE GENOMIC DNA]</scope>
    <source>
        <strain evidence="7">E29_bin28</strain>
    </source>
</reference>
<dbReference type="GO" id="GO:0047545">
    <property type="term" value="F:(S)-2-hydroxyglutarate dehydrogenase activity"/>
    <property type="evidence" value="ECO:0007669"/>
    <property type="project" value="TreeGrafter"/>
</dbReference>
<dbReference type="InterPro" id="IPR006076">
    <property type="entry name" value="FAD-dep_OxRdtase"/>
</dbReference>
<dbReference type="AlphaFoldDB" id="A0A523YPN0"/>
<dbReference type="Gene3D" id="3.30.9.10">
    <property type="entry name" value="D-Amino Acid Oxidase, subunit A, domain 2"/>
    <property type="match status" value="1"/>
</dbReference>
<evidence type="ECO:0000256" key="3">
    <source>
        <dbReference type="ARBA" id="ARBA00022827"/>
    </source>
</evidence>
<gene>
    <name evidence="7" type="ORF">E3J33_01945</name>
</gene>
<organism evidence="7 8">
    <name type="scientific">Aerophobetes bacterium</name>
    <dbReference type="NCBI Taxonomy" id="2030807"/>
    <lineage>
        <taxon>Bacteria</taxon>
        <taxon>Candidatus Aerophobota</taxon>
    </lineage>
</organism>
<accession>A0A523YPN0</accession>
<comment type="cofactor">
    <cofactor evidence="1">
        <name>FAD</name>
        <dbReference type="ChEBI" id="CHEBI:57692"/>
    </cofactor>
</comment>